<keyword evidence="1" id="KW-0813">Transport</keyword>
<evidence type="ECO:0000313" key="5">
    <source>
        <dbReference type="WBParaSite" id="PSU_v2.g11807.t1"/>
    </source>
</evidence>
<dbReference type="PANTHER" id="PTHR45720:SF5">
    <property type="entry name" value="CHLORIDE CHANNEL PROTEIN"/>
    <property type="match status" value="1"/>
</dbReference>
<dbReference type="Proteomes" id="UP000887577">
    <property type="component" value="Unplaced"/>
</dbReference>
<evidence type="ECO:0000313" key="6">
    <source>
        <dbReference type="WBParaSite" id="PSU_v2.g19857.t1"/>
    </source>
</evidence>
<proteinExistence type="predicted"/>
<reference evidence="5 6" key="1">
    <citation type="submission" date="2022-11" db="UniProtKB">
        <authorList>
            <consortium name="WormBaseParasite"/>
        </authorList>
    </citation>
    <scope>IDENTIFICATION</scope>
</reference>
<dbReference type="PANTHER" id="PTHR45720">
    <property type="entry name" value="CHLORIDE CHANNEL PROTEIN 2"/>
    <property type="match status" value="1"/>
</dbReference>
<evidence type="ECO:0000256" key="1">
    <source>
        <dbReference type="ARBA" id="ARBA00022448"/>
    </source>
</evidence>
<dbReference type="Gene3D" id="3.10.580.10">
    <property type="entry name" value="CBS-domain"/>
    <property type="match status" value="1"/>
</dbReference>
<evidence type="ECO:0000313" key="4">
    <source>
        <dbReference type="Proteomes" id="UP000887577"/>
    </source>
</evidence>
<dbReference type="InterPro" id="IPR046342">
    <property type="entry name" value="CBS_dom_sf"/>
</dbReference>
<dbReference type="InterPro" id="IPR050970">
    <property type="entry name" value="Cl_channel_volt-gated"/>
</dbReference>
<keyword evidence="2" id="KW-0406">Ion transport</keyword>
<organism evidence="4 5">
    <name type="scientific">Panagrolaimus superbus</name>
    <dbReference type="NCBI Taxonomy" id="310955"/>
    <lineage>
        <taxon>Eukaryota</taxon>
        <taxon>Metazoa</taxon>
        <taxon>Ecdysozoa</taxon>
        <taxon>Nematoda</taxon>
        <taxon>Chromadorea</taxon>
        <taxon>Rhabditida</taxon>
        <taxon>Tylenchina</taxon>
        <taxon>Panagrolaimomorpha</taxon>
        <taxon>Panagrolaimoidea</taxon>
        <taxon>Panagrolaimidae</taxon>
        <taxon>Panagrolaimus</taxon>
    </lineage>
</organism>
<dbReference type="WBParaSite" id="PSU_v2.g19857.t1">
    <property type="protein sequence ID" value="PSU_v2.g19857.t1"/>
    <property type="gene ID" value="PSU_v2.g19857"/>
</dbReference>
<sequence>MSKLCDFVELDEEAIEPTPCQLVRGSSLSKVHNLFLLLGLQNAYVTDRGKLIGVVSVNELREVVSDIYAGKAALKYMDPSFHGA</sequence>
<dbReference type="GO" id="GO:0005886">
    <property type="term" value="C:plasma membrane"/>
    <property type="evidence" value="ECO:0007669"/>
    <property type="project" value="TreeGrafter"/>
</dbReference>
<dbReference type="GO" id="GO:0005247">
    <property type="term" value="F:voltage-gated chloride channel activity"/>
    <property type="evidence" value="ECO:0007669"/>
    <property type="project" value="TreeGrafter"/>
</dbReference>
<keyword evidence="4" id="KW-1185">Reference proteome</keyword>
<dbReference type="WBParaSite" id="PSU_v2.g11807.t1">
    <property type="protein sequence ID" value="PSU_v2.g11807.t1"/>
    <property type="gene ID" value="PSU_v2.g11807"/>
</dbReference>
<dbReference type="AlphaFoldDB" id="A0A914Y1W9"/>
<dbReference type="SUPFAM" id="SSF54631">
    <property type="entry name" value="CBS-domain pair"/>
    <property type="match status" value="1"/>
</dbReference>
<evidence type="ECO:0000256" key="3">
    <source>
        <dbReference type="ARBA" id="ARBA00023214"/>
    </source>
</evidence>
<accession>A0A914Y1W9</accession>
<keyword evidence="3" id="KW-0868">Chloride</keyword>
<protein>
    <submittedName>
        <fullName evidence="5 6">CBS domain-containing protein</fullName>
    </submittedName>
</protein>
<name>A0A914Y1W9_9BILA</name>
<evidence type="ECO:0000256" key="2">
    <source>
        <dbReference type="ARBA" id="ARBA00023065"/>
    </source>
</evidence>